<feature type="region of interest" description="Disordered" evidence="6">
    <location>
        <begin position="292"/>
        <end position="311"/>
    </location>
</feature>
<keyword evidence="5" id="KW-0408">Iron</keyword>
<dbReference type="Pfam" id="PF02668">
    <property type="entry name" value="TauD"/>
    <property type="match status" value="1"/>
</dbReference>
<dbReference type="InterPro" id="IPR003819">
    <property type="entry name" value="TauD/TfdA-like"/>
</dbReference>
<keyword evidence="3" id="KW-0223">Dioxygenase</keyword>
<reference evidence="8 9" key="1">
    <citation type="submission" date="2014-06" db="EMBL/GenBank/DDBJ databases">
        <title>Evolutionary Origins and Diversification of the Mycorrhizal Mutualists.</title>
        <authorList>
            <consortium name="DOE Joint Genome Institute"/>
            <consortium name="Mycorrhizal Genomics Consortium"/>
            <person name="Kohler A."/>
            <person name="Kuo A."/>
            <person name="Nagy L.G."/>
            <person name="Floudas D."/>
            <person name="Copeland A."/>
            <person name="Barry K.W."/>
            <person name="Cichocki N."/>
            <person name="Veneault-Fourrey C."/>
            <person name="LaButti K."/>
            <person name="Lindquist E.A."/>
            <person name="Lipzen A."/>
            <person name="Lundell T."/>
            <person name="Morin E."/>
            <person name="Murat C."/>
            <person name="Riley R."/>
            <person name="Ohm R."/>
            <person name="Sun H."/>
            <person name="Tunlid A."/>
            <person name="Henrissat B."/>
            <person name="Grigoriev I.V."/>
            <person name="Hibbett D.S."/>
            <person name="Martin F."/>
        </authorList>
    </citation>
    <scope>NUCLEOTIDE SEQUENCE [LARGE SCALE GENOMIC DNA]</scope>
    <source>
        <strain evidence="8 9">SS14</strain>
    </source>
</reference>
<evidence type="ECO:0000256" key="2">
    <source>
        <dbReference type="ARBA" id="ARBA00022723"/>
    </source>
</evidence>
<dbReference type="Gene3D" id="3.60.130.10">
    <property type="entry name" value="Clavaminate synthase-like"/>
    <property type="match status" value="1"/>
</dbReference>
<dbReference type="GO" id="GO:0051213">
    <property type="term" value="F:dioxygenase activity"/>
    <property type="evidence" value="ECO:0007669"/>
    <property type="project" value="UniProtKB-KW"/>
</dbReference>
<organism evidence="8 9">
    <name type="scientific">Sphaerobolus stellatus (strain SS14)</name>
    <dbReference type="NCBI Taxonomy" id="990650"/>
    <lineage>
        <taxon>Eukaryota</taxon>
        <taxon>Fungi</taxon>
        <taxon>Dikarya</taxon>
        <taxon>Basidiomycota</taxon>
        <taxon>Agaricomycotina</taxon>
        <taxon>Agaricomycetes</taxon>
        <taxon>Phallomycetidae</taxon>
        <taxon>Geastrales</taxon>
        <taxon>Sphaerobolaceae</taxon>
        <taxon>Sphaerobolus</taxon>
    </lineage>
</organism>
<evidence type="ECO:0000256" key="3">
    <source>
        <dbReference type="ARBA" id="ARBA00022964"/>
    </source>
</evidence>
<dbReference type="GO" id="GO:0046872">
    <property type="term" value="F:metal ion binding"/>
    <property type="evidence" value="ECO:0007669"/>
    <property type="project" value="UniProtKB-KW"/>
</dbReference>
<comment type="similarity">
    <text evidence="1">Belongs to the TfdA dioxygenase family.</text>
</comment>
<evidence type="ECO:0000256" key="4">
    <source>
        <dbReference type="ARBA" id="ARBA00023002"/>
    </source>
</evidence>
<dbReference type="AlphaFoldDB" id="A0A0C9VKK9"/>
<sequence>MSIKPIQIGSLTCIPLHPTFGAEIRGIDFSRPVPDSVIKDVIAAQDRFGVTVYRNTGLDDQSHVAFSYQLGQCEMSPRLQGPNQPPRFSEPELFDASNMDVHGNLIKKDTRRWWFTKGAALWHTDSSFNQWRSKYSLLLAHEIPKKGGDTMYADVRTAYNDLPDSKKAEIEDLVVCHSIWYSRKLAAPHEFGNATEYEMSQKPPAYHKLVQTTADGRKTLFIAAHAEYIVGKPKEEGVKLIDELIQHCTQPKYILSMKWNAPGDLVFWDNRCTMHRATPFSDQIERRDMRRTTVLDDSPSSHGVDPATLKL</sequence>
<protein>
    <recommendedName>
        <fullName evidence="7">TauD/TfdA-like domain-containing protein</fullName>
    </recommendedName>
</protein>
<proteinExistence type="inferred from homology"/>
<dbReference type="PANTHER" id="PTHR43779:SF3">
    <property type="entry name" value="(3R)-3-[(CARBOXYMETHYL)AMINO]FATTY ACID OXYGENASE_DECARBOXYLASE"/>
    <property type="match status" value="1"/>
</dbReference>
<evidence type="ECO:0000256" key="6">
    <source>
        <dbReference type="SAM" id="MobiDB-lite"/>
    </source>
</evidence>
<evidence type="ECO:0000256" key="1">
    <source>
        <dbReference type="ARBA" id="ARBA00005896"/>
    </source>
</evidence>
<accession>A0A0C9VKK9</accession>
<evidence type="ECO:0000313" key="8">
    <source>
        <dbReference type="EMBL" id="KIJ38001.1"/>
    </source>
</evidence>
<gene>
    <name evidence="8" type="ORF">M422DRAFT_33506</name>
</gene>
<keyword evidence="2" id="KW-0479">Metal-binding</keyword>
<name>A0A0C9VKK9_SPHS4</name>
<dbReference type="Proteomes" id="UP000054279">
    <property type="component" value="Unassembled WGS sequence"/>
</dbReference>
<dbReference type="PANTHER" id="PTHR43779">
    <property type="entry name" value="DIOXYGENASE RV0097-RELATED"/>
    <property type="match status" value="1"/>
</dbReference>
<dbReference type="InterPro" id="IPR042098">
    <property type="entry name" value="TauD-like_sf"/>
</dbReference>
<dbReference type="SUPFAM" id="SSF51197">
    <property type="entry name" value="Clavaminate synthase-like"/>
    <property type="match status" value="1"/>
</dbReference>
<evidence type="ECO:0000313" key="9">
    <source>
        <dbReference type="Proteomes" id="UP000054279"/>
    </source>
</evidence>
<dbReference type="InterPro" id="IPR051178">
    <property type="entry name" value="TfdA_dioxygenase"/>
</dbReference>
<dbReference type="EMBL" id="KN837164">
    <property type="protein sequence ID" value="KIJ38001.1"/>
    <property type="molecule type" value="Genomic_DNA"/>
</dbReference>
<keyword evidence="9" id="KW-1185">Reference proteome</keyword>
<feature type="domain" description="TauD/TfdA-like" evidence="7">
    <location>
        <begin position="15"/>
        <end position="293"/>
    </location>
</feature>
<evidence type="ECO:0000259" key="7">
    <source>
        <dbReference type="Pfam" id="PF02668"/>
    </source>
</evidence>
<keyword evidence="4" id="KW-0560">Oxidoreductase</keyword>
<dbReference type="HOGENOM" id="CLU_036005_2_0_1"/>
<evidence type="ECO:0000256" key="5">
    <source>
        <dbReference type="ARBA" id="ARBA00023004"/>
    </source>
</evidence>
<dbReference type="OrthoDB" id="5818554at2759"/>